<gene>
    <name evidence="2" type="ORF">A3A39_02715</name>
</gene>
<dbReference type="EMBL" id="MFLZ01000013">
    <property type="protein sequence ID" value="OGG80077.1"/>
    <property type="molecule type" value="Genomic_DNA"/>
</dbReference>
<reference evidence="2 3" key="1">
    <citation type="journal article" date="2016" name="Nat. Commun.">
        <title>Thousands of microbial genomes shed light on interconnected biogeochemical processes in an aquifer system.</title>
        <authorList>
            <person name="Anantharaman K."/>
            <person name="Brown C.T."/>
            <person name="Hug L.A."/>
            <person name="Sharon I."/>
            <person name="Castelle C.J."/>
            <person name="Probst A.J."/>
            <person name="Thomas B.C."/>
            <person name="Singh A."/>
            <person name="Wilkins M.J."/>
            <person name="Karaoz U."/>
            <person name="Brodie E.L."/>
            <person name="Williams K.H."/>
            <person name="Hubbard S.S."/>
            <person name="Banfield J.F."/>
        </authorList>
    </citation>
    <scope>NUCLEOTIDE SEQUENCE [LARGE SCALE GENOMIC DNA]</scope>
</reference>
<name>A0A1F6F2H6_9BACT</name>
<sequence>MALSHMQEVVDHGDIKTIWLAEGVNSPEAEEFAEDYGLAMVTNYCIMEAYKKIDKKTAKKFTEVGKKFGVV</sequence>
<dbReference type="AlphaFoldDB" id="A0A1F6F2H6"/>
<evidence type="ECO:0000259" key="1">
    <source>
        <dbReference type="Pfam" id="PF13380"/>
    </source>
</evidence>
<protein>
    <recommendedName>
        <fullName evidence="1">CoA-binding domain-containing protein</fullName>
    </recommendedName>
</protein>
<feature type="domain" description="CoA-binding" evidence="1">
    <location>
        <begin position="3"/>
        <end position="47"/>
    </location>
</feature>
<proteinExistence type="predicted"/>
<dbReference type="Gene3D" id="3.40.50.720">
    <property type="entry name" value="NAD(P)-binding Rossmann-like Domain"/>
    <property type="match status" value="1"/>
</dbReference>
<organism evidence="2 3">
    <name type="scientific">Candidatus Kaiserbacteria bacterium RIFCSPLOWO2_01_FULL_54_13</name>
    <dbReference type="NCBI Taxonomy" id="1798512"/>
    <lineage>
        <taxon>Bacteria</taxon>
        <taxon>Candidatus Kaiseribacteriota</taxon>
    </lineage>
</organism>
<dbReference type="Proteomes" id="UP000177372">
    <property type="component" value="Unassembled WGS sequence"/>
</dbReference>
<dbReference type="InterPro" id="IPR003781">
    <property type="entry name" value="CoA-bd"/>
</dbReference>
<accession>A0A1F6F2H6</accession>
<comment type="caution">
    <text evidence="2">The sequence shown here is derived from an EMBL/GenBank/DDBJ whole genome shotgun (WGS) entry which is preliminary data.</text>
</comment>
<evidence type="ECO:0000313" key="3">
    <source>
        <dbReference type="Proteomes" id="UP000177372"/>
    </source>
</evidence>
<dbReference type="Pfam" id="PF13380">
    <property type="entry name" value="CoA_binding_2"/>
    <property type="match status" value="1"/>
</dbReference>
<evidence type="ECO:0000313" key="2">
    <source>
        <dbReference type="EMBL" id="OGG80077.1"/>
    </source>
</evidence>